<comment type="caution">
    <text evidence="1">The sequence shown here is derived from an EMBL/GenBank/DDBJ whole genome shotgun (WGS) entry which is preliminary data.</text>
</comment>
<reference evidence="1" key="1">
    <citation type="submission" date="2023-10" db="EMBL/GenBank/DDBJ databases">
        <authorList>
            <person name="Rodriguez Cubillos JULIANA M."/>
            <person name="De Vega J."/>
        </authorList>
    </citation>
    <scope>NUCLEOTIDE SEQUENCE</scope>
</reference>
<organism evidence="1 2">
    <name type="scientific">Trifolium pratense</name>
    <name type="common">Red clover</name>
    <dbReference type="NCBI Taxonomy" id="57577"/>
    <lineage>
        <taxon>Eukaryota</taxon>
        <taxon>Viridiplantae</taxon>
        <taxon>Streptophyta</taxon>
        <taxon>Embryophyta</taxon>
        <taxon>Tracheophyta</taxon>
        <taxon>Spermatophyta</taxon>
        <taxon>Magnoliopsida</taxon>
        <taxon>eudicotyledons</taxon>
        <taxon>Gunneridae</taxon>
        <taxon>Pentapetalae</taxon>
        <taxon>rosids</taxon>
        <taxon>fabids</taxon>
        <taxon>Fabales</taxon>
        <taxon>Fabaceae</taxon>
        <taxon>Papilionoideae</taxon>
        <taxon>50 kb inversion clade</taxon>
        <taxon>NPAAA clade</taxon>
        <taxon>Hologalegina</taxon>
        <taxon>IRL clade</taxon>
        <taxon>Trifolieae</taxon>
        <taxon>Trifolium</taxon>
    </lineage>
</organism>
<proteinExistence type="predicted"/>
<protein>
    <submittedName>
        <fullName evidence="1">Uncharacterized protein</fullName>
    </submittedName>
</protein>
<name>A0ACB0K8D6_TRIPR</name>
<sequence length="98" mass="11035">MRFLGHCCRKRQNFAPGEICFAPGENVISEQPVHSAVISPQAKMFRPRRKLISEQTSTSGIFPPQAKMLQISQIFICYLPLHVVSNQCLILHDNGILT</sequence>
<keyword evidence="2" id="KW-1185">Reference proteome</keyword>
<gene>
    <name evidence="1" type="ORF">MILVUS5_LOCUS19579</name>
</gene>
<evidence type="ECO:0000313" key="2">
    <source>
        <dbReference type="Proteomes" id="UP001177021"/>
    </source>
</evidence>
<dbReference type="Proteomes" id="UP001177021">
    <property type="component" value="Unassembled WGS sequence"/>
</dbReference>
<accession>A0ACB0K8D6</accession>
<dbReference type="EMBL" id="CASHSV030000198">
    <property type="protein sequence ID" value="CAJ2652038.1"/>
    <property type="molecule type" value="Genomic_DNA"/>
</dbReference>
<evidence type="ECO:0000313" key="1">
    <source>
        <dbReference type="EMBL" id="CAJ2652038.1"/>
    </source>
</evidence>